<dbReference type="Pfam" id="PF03328">
    <property type="entry name" value="HpcH_HpaI"/>
    <property type="match status" value="1"/>
</dbReference>
<reference evidence="8 9" key="1">
    <citation type="submission" date="2019-01" db="EMBL/GenBank/DDBJ databases">
        <title>Sphingomonas mucosissima sp. nov. and Sphingomonas desiccabilis sp. nov., from biological soil crusts in the Colorado Plateau, USA.</title>
        <authorList>
            <person name="Zhu D."/>
        </authorList>
    </citation>
    <scope>NUCLEOTIDE SEQUENCE [LARGE SCALE GENOMIC DNA]</scope>
    <source>
        <strain evidence="8 9">CP1D</strain>
    </source>
</reference>
<proteinExistence type="inferred from homology"/>
<dbReference type="InterPro" id="IPR015813">
    <property type="entry name" value="Pyrv/PenolPyrv_kinase-like_dom"/>
</dbReference>
<comment type="similarity">
    <text evidence="2">Belongs to the HpcH/HpaI aldolase family.</text>
</comment>
<evidence type="ECO:0000313" key="8">
    <source>
        <dbReference type="EMBL" id="RXZ34879.1"/>
    </source>
</evidence>
<dbReference type="EMBL" id="SDPT01000001">
    <property type="protein sequence ID" value="RXZ34879.1"/>
    <property type="molecule type" value="Genomic_DNA"/>
</dbReference>
<dbReference type="InterPro" id="IPR005000">
    <property type="entry name" value="Aldolase/citrate-lyase_domain"/>
</dbReference>
<dbReference type="AlphaFoldDB" id="A0A4Q2IVW9"/>
<evidence type="ECO:0000256" key="3">
    <source>
        <dbReference type="ARBA" id="ARBA00022723"/>
    </source>
</evidence>
<keyword evidence="8" id="KW-0456">Lyase</keyword>
<dbReference type="GO" id="GO:0006107">
    <property type="term" value="P:oxaloacetate metabolic process"/>
    <property type="evidence" value="ECO:0007669"/>
    <property type="project" value="TreeGrafter"/>
</dbReference>
<evidence type="ECO:0000256" key="5">
    <source>
        <dbReference type="PIRSR" id="PIRSR015582-1"/>
    </source>
</evidence>
<organism evidence="8 9">
    <name type="scientific">Sphingomonas desiccabilis</name>
    <dbReference type="NCBI Taxonomy" id="429134"/>
    <lineage>
        <taxon>Bacteria</taxon>
        <taxon>Pseudomonadati</taxon>
        <taxon>Pseudomonadota</taxon>
        <taxon>Alphaproteobacteria</taxon>
        <taxon>Sphingomonadales</taxon>
        <taxon>Sphingomonadaceae</taxon>
        <taxon>Sphingomonas</taxon>
    </lineage>
</organism>
<feature type="binding site" evidence="5">
    <location>
        <position position="69"/>
    </location>
    <ligand>
        <name>substrate</name>
    </ligand>
</feature>
<evidence type="ECO:0000256" key="2">
    <source>
        <dbReference type="ARBA" id="ARBA00005568"/>
    </source>
</evidence>
<dbReference type="InterPro" id="IPR040442">
    <property type="entry name" value="Pyrv_kinase-like_dom_sf"/>
</dbReference>
<dbReference type="PIRSF" id="PIRSF015582">
    <property type="entry name" value="Cit_lyase_B"/>
    <property type="match status" value="1"/>
</dbReference>
<evidence type="ECO:0000259" key="7">
    <source>
        <dbReference type="Pfam" id="PF03328"/>
    </source>
</evidence>
<gene>
    <name evidence="8" type="ORF">EO081_04280</name>
</gene>
<evidence type="ECO:0000256" key="4">
    <source>
        <dbReference type="ARBA" id="ARBA00022842"/>
    </source>
</evidence>
<evidence type="ECO:0000313" key="9">
    <source>
        <dbReference type="Proteomes" id="UP000292347"/>
    </source>
</evidence>
<keyword evidence="3 6" id="KW-0479">Metal-binding</keyword>
<dbReference type="GO" id="GO:0000287">
    <property type="term" value="F:magnesium ion binding"/>
    <property type="evidence" value="ECO:0007669"/>
    <property type="project" value="TreeGrafter"/>
</dbReference>
<dbReference type="Proteomes" id="UP000292347">
    <property type="component" value="Unassembled WGS sequence"/>
</dbReference>
<dbReference type="SUPFAM" id="SSF51621">
    <property type="entry name" value="Phosphoenolpyruvate/pyruvate domain"/>
    <property type="match status" value="1"/>
</dbReference>
<dbReference type="Gene3D" id="3.20.20.60">
    <property type="entry name" value="Phosphoenolpyruvate-binding domains"/>
    <property type="match status" value="1"/>
</dbReference>
<feature type="binding site" evidence="6">
    <location>
        <position position="150"/>
    </location>
    <ligand>
        <name>Mg(2+)</name>
        <dbReference type="ChEBI" id="CHEBI:18420"/>
    </ligand>
</feature>
<dbReference type="GO" id="GO:0016829">
    <property type="term" value="F:lyase activity"/>
    <property type="evidence" value="ECO:0007669"/>
    <property type="project" value="UniProtKB-KW"/>
</dbReference>
<evidence type="ECO:0000256" key="6">
    <source>
        <dbReference type="PIRSR" id="PIRSR015582-2"/>
    </source>
</evidence>
<feature type="binding site" evidence="6">
    <location>
        <position position="121"/>
    </location>
    <ligand>
        <name>Mg(2+)</name>
        <dbReference type="ChEBI" id="CHEBI:18420"/>
    </ligand>
</feature>
<feature type="domain" description="HpcH/HpaI aldolase/citrate lyase" evidence="7">
    <location>
        <begin position="8"/>
        <end position="218"/>
    </location>
</feature>
<feature type="binding site" evidence="5">
    <location>
        <position position="121"/>
    </location>
    <ligand>
        <name>substrate</name>
    </ligand>
</feature>
<dbReference type="OrthoDB" id="9800547at2"/>
<keyword evidence="4 6" id="KW-0460">Magnesium</keyword>
<accession>A0A4Q2IVW9</accession>
<dbReference type="PANTHER" id="PTHR32308">
    <property type="entry name" value="LYASE BETA SUBUNIT, PUTATIVE (AFU_ORTHOLOGUE AFUA_4G13030)-RELATED"/>
    <property type="match status" value="1"/>
</dbReference>
<comment type="cofactor">
    <cofactor evidence="1">
        <name>Mg(2+)</name>
        <dbReference type="ChEBI" id="CHEBI:18420"/>
    </cofactor>
</comment>
<dbReference type="PANTHER" id="PTHR32308:SF10">
    <property type="entry name" value="CITRATE LYASE SUBUNIT BETA"/>
    <property type="match status" value="1"/>
</dbReference>
<comment type="caution">
    <text evidence="8">The sequence shown here is derived from an EMBL/GenBank/DDBJ whole genome shotgun (WGS) entry which is preliminary data.</text>
</comment>
<name>A0A4Q2IVW9_9SPHN</name>
<keyword evidence="9" id="KW-1185">Reference proteome</keyword>
<protein>
    <submittedName>
        <fullName evidence="8">CoA ester lyase</fullName>
    </submittedName>
</protein>
<sequence>MSDLRPRRSALFLPASNARAIEKARTLPCDVVILDLEDAVAPEQKQAAREAAVAAARTGGFGARELVLRVNGLDSPWAADDLAAAGSAPFDAVLVPKVNAAADIDAVQAQLQRAPIWAMIETCRAIPALGAIAAAAERMRLQAFVIGTNDLAKELRCRLSPDRAELLPLLSLALAAGRGWGLTVLDGVHNAIDDDAGFEAVCRQGAAMGFDGKTLIHPRQIAACNVAFSPTDEQVAQARAIVDAFATPDATGKGAIRLGGAMVERLHLEEAHRILALAGQARGQ</sequence>
<dbReference type="RefSeq" id="WP_129340660.1">
    <property type="nucleotide sequence ID" value="NZ_JACIDD010000001.1"/>
</dbReference>
<dbReference type="InterPro" id="IPR011206">
    <property type="entry name" value="Citrate_lyase_beta/mcl1/mcl2"/>
</dbReference>
<evidence type="ECO:0000256" key="1">
    <source>
        <dbReference type="ARBA" id="ARBA00001946"/>
    </source>
</evidence>